<evidence type="ECO:0000313" key="2">
    <source>
        <dbReference type="EMBL" id="TXE13129.1"/>
    </source>
</evidence>
<keyword evidence="1" id="KW-0812">Transmembrane</keyword>
<reference evidence="3" key="1">
    <citation type="submission" date="2019-08" db="EMBL/GenBank/DDBJ databases">
        <title>Seonamhaeicola sediminis sp. nov., isolated from marine sediment.</title>
        <authorList>
            <person name="Cao W.R."/>
        </authorList>
    </citation>
    <scope>NUCLEOTIDE SEQUENCE [LARGE SCALE GENOMIC DNA]</scope>
    <source>
        <strain evidence="3">Gy8</strain>
    </source>
</reference>
<evidence type="ECO:0000256" key="1">
    <source>
        <dbReference type="SAM" id="Phobius"/>
    </source>
</evidence>
<dbReference type="Proteomes" id="UP000321790">
    <property type="component" value="Unassembled WGS sequence"/>
</dbReference>
<name>A0A5C7B037_9FLAO</name>
<protein>
    <submittedName>
        <fullName evidence="2">Uncharacterized protein</fullName>
    </submittedName>
</protein>
<keyword evidence="3" id="KW-1185">Reference proteome</keyword>
<dbReference type="AlphaFoldDB" id="A0A5C7B037"/>
<keyword evidence="1" id="KW-0472">Membrane</keyword>
<keyword evidence="1" id="KW-1133">Transmembrane helix</keyword>
<dbReference type="EMBL" id="VOSC01000012">
    <property type="protein sequence ID" value="TXE13129.1"/>
    <property type="molecule type" value="Genomic_DNA"/>
</dbReference>
<proteinExistence type="predicted"/>
<evidence type="ECO:0000313" key="3">
    <source>
        <dbReference type="Proteomes" id="UP000321790"/>
    </source>
</evidence>
<feature type="transmembrane region" description="Helical" evidence="1">
    <location>
        <begin position="57"/>
        <end position="79"/>
    </location>
</feature>
<organism evidence="2 3">
    <name type="scientific">Seonamhaeicola algicola</name>
    <dbReference type="NCBI Taxonomy" id="1719036"/>
    <lineage>
        <taxon>Bacteria</taxon>
        <taxon>Pseudomonadati</taxon>
        <taxon>Bacteroidota</taxon>
        <taxon>Flavobacteriia</taxon>
        <taxon>Flavobacteriales</taxon>
        <taxon>Flavobacteriaceae</taxon>
    </lineage>
</organism>
<accession>A0A5C7B037</accession>
<comment type="caution">
    <text evidence="2">The sequence shown here is derived from an EMBL/GenBank/DDBJ whole genome shotgun (WGS) entry which is preliminary data.</text>
</comment>
<gene>
    <name evidence="2" type="ORF">FUA26_04865</name>
</gene>
<sequence length="189" mass="22496">MLFYIFVLMAIKTDLIIEEPSKPLINRVVVSFIYALFFTYTFYLLKYKNILEHPEKHTILVLLVLLLLIIFFSSFMAIASHSIHISLQENKIQHQYRIGRFRYKEVWQVLKDIEYVSVYKNSGYYLVNLWYEKNGILNLMALKDYELSIEKGLFIAEKLNTDLLDAREKGYNKWINKAATKQQGKIVYF</sequence>
<feature type="transmembrane region" description="Helical" evidence="1">
    <location>
        <begin position="24"/>
        <end position="45"/>
    </location>
</feature>